<evidence type="ECO:0000313" key="2">
    <source>
        <dbReference type="EMBL" id="KAA5535104.1"/>
    </source>
</evidence>
<evidence type="ECO:0000256" key="1">
    <source>
        <dbReference type="SAM" id="SignalP"/>
    </source>
</evidence>
<keyword evidence="3" id="KW-1185">Reference proteome</keyword>
<sequence length="168" mass="19017">MLLRIIKTILFLCSLCVGFSNAFSQNTVPQQWHYDIQCENIGLDGTKLIKVWSYSKKEKFPLRQAQKNAIHGMIFKGFSGNATTGCPTQRPLADSPDLESKQAAFFAAFFADNGPYQKYVNSTIEETPIERIRVGKEYKIGIIITVMYSQLRKDLERQGIIKPLDAGF</sequence>
<keyword evidence="1" id="KW-0732">Signal</keyword>
<organism evidence="2 3">
    <name type="scientific">Taibaiella lutea</name>
    <dbReference type="NCBI Taxonomy" id="2608001"/>
    <lineage>
        <taxon>Bacteria</taxon>
        <taxon>Pseudomonadati</taxon>
        <taxon>Bacteroidota</taxon>
        <taxon>Chitinophagia</taxon>
        <taxon>Chitinophagales</taxon>
        <taxon>Chitinophagaceae</taxon>
        <taxon>Taibaiella</taxon>
    </lineage>
</organism>
<dbReference type="AlphaFoldDB" id="A0A5M6CJ28"/>
<gene>
    <name evidence="2" type="ORF">F0919_10965</name>
</gene>
<feature type="signal peptide" evidence="1">
    <location>
        <begin position="1"/>
        <end position="22"/>
    </location>
</feature>
<protein>
    <submittedName>
        <fullName evidence="2">Uncharacterized protein</fullName>
    </submittedName>
</protein>
<proteinExistence type="predicted"/>
<reference evidence="2 3" key="1">
    <citation type="submission" date="2019-09" db="EMBL/GenBank/DDBJ databases">
        <title>Genome sequence and assembly of Taibaiella sp.</title>
        <authorList>
            <person name="Chhetri G."/>
        </authorList>
    </citation>
    <scope>NUCLEOTIDE SEQUENCE [LARGE SCALE GENOMIC DNA]</scope>
    <source>
        <strain evidence="2 3">KVB11</strain>
    </source>
</reference>
<accession>A0A5M6CJ28</accession>
<comment type="caution">
    <text evidence="2">The sequence shown here is derived from an EMBL/GenBank/DDBJ whole genome shotgun (WGS) entry which is preliminary data.</text>
</comment>
<evidence type="ECO:0000313" key="3">
    <source>
        <dbReference type="Proteomes" id="UP000323632"/>
    </source>
</evidence>
<name>A0A5M6CJ28_9BACT</name>
<dbReference type="Proteomes" id="UP000323632">
    <property type="component" value="Unassembled WGS sequence"/>
</dbReference>
<feature type="chain" id="PRO_5024403925" evidence="1">
    <location>
        <begin position="23"/>
        <end position="168"/>
    </location>
</feature>
<dbReference type="RefSeq" id="WP_150032783.1">
    <property type="nucleotide sequence ID" value="NZ_VWSH01000002.1"/>
</dbReference>
<dbReference type="EMBL" id="VWSH01000002">
    <property type="protein sequence ID" value="KAA5535104.1"/>
    <property type="molecule type" value="Genomic_DNA"/>
</dbReference>